<feature type="transmembrane region" description="Helical" evidence="5">
    <location>
        <begin position="21"/>
        <end position="41"/>
    </location>
</feature>
<comment type="subcellular location">
    <subcellularLocation>
        <location evidence="1">Membrane</location>
        <topology evidence="1">Multi-pass membrane protein</topology>
    </subcellularLocation>
</comment>
<evidence type="ECO:0000256" key="3">
    <source>
        <dbReference type="ARBA" id="ARBA00022989"/>
    </source>
</evidence>
<evidence type="ECO:0000313" key="8">
    <source>
        <dbReference type="Proteomes" id="UP000290545"/>
    </source>
</evidence>
<accession>A0A4Q1DCS0</accession>
<proteinExistence type="predicted"/>
<evidence type="ECO:0000256" key="5">
    <source>
        <dbReference type="SAM" id="Phobius"/>
    </source>
</evidence>
<dbReference type="EMBL" id="SDHZ01000001">
    <property type="protein sequence ID" value="RXK86339.1"/>
    <property type="molecule type" value="Genomic_DNA"/>
</dbReference>
<reference evidence="7 8" key="1">
    <citation type="submission" date="2019-01" db="EMBL/GenBank/DDBJ databases">
        <title>Filimonas sp. strain TTM-71.</title>
        <authorList>
            <person name="Chen W.-M."/>
        </authorList>
    </citation>
    <scope>NUCLEOTIDE SEQUENCE [LARGE SCALE GENOMIC DNA]</scope>
    <source>
        <strain evidence="7 8">TTM-71</strain>
    </source>
</reference>
<protein>
    <submittedName>
        <fullName evidence="7">RDD family protein</fullName>
    </submittedName>
</protein>
<sequence>MQKITIPTAFNIDLEFETAEFLQRLVAWLIDFAIVMAYFIVSMHFLAEYEASNGRQSAGDGFWFNLSALQMILFTPCLVYHLVCELLMNGQTPGKKMLKLRVISENGGRPALYQFLLRWLVRFIDFISSFGFGALISYAVTNKNQRLGDLAAGTLVIKLKMQSNLDDTIFFELGESYQPVYANVLKLTDRDMNTIKNMLDRYHTGKTSLDMIIRTADTIRAALGIPNHQDNIIFLETLLKDYNHLSVK</sequence>
<feature type="transmembrane region" description="Helical" evidence="5">
    <location>
        <begin position="119"/>
        <end position="140"/>
    </location>
</feature>
<feature type="transmembrane region" description="Helical" evidence="5">
    <location>
        <begin position="62"/>
        <end position="83"/>
    </location>
</feature>
<evidence type="ECO:0000256" key="4">
    <source>
        <dbReference type="ARBA" id="ARBA00023136"/>
    </source>
</evidence>
<keyword evidence="4 5" id="KW-0472">Membrane</keyword>
<dbReference type="Proteomes" id="UP000290545">
    <property type="component" value="Unassembled WGS sequence"/>
</dbReference>
<dbReference type="Pfam" id="PF06271">
    <property type="entry name" value="RDD"/>
    <property type="match status" value="1"/>
</dbReference>
<keyword evidence="3 5" id="KW-1133">Transmembrane helix</keyword>
<comment type="caution">
    <text evidence="7">The sequence shown here is derived from an EMBL/GenBank/DDBJ whole genome shotgun (WGS) entry which is preliminary data.</text>
</comment>
<dbReference type="GO" id="GO:0016020">
    <property type="term" value="C:membrane"/>
    <property type="evidence" value="ECO:0007669"/>
    <property type="project" value="UniProtKB-SubCell"/>
</dbReference>
<evidence type="ECO:0000313" key="7">
    <source>
        <dbReference type="EMBL" id="RXK86339.1"/>
    </source>
</evidence>
<evidence type="ECO:0000259" key="6">
    <source>
        <dbReference type="Pfam" id="PF06271"/>
    </source>
</evidence>
<dbReference type="InterPro" id="IPR010432">
    <property type="entry name" value="RDD"/>
</dbReference>
<dbReference type="OrthoDB" id="9814143at2"/>
<evidence type="ECO:0000256" key="1">
    <source>
        <dbReference type="ARBA" id="ARBA00004141"/>
    </source>
</evidence>
<keyword evidence="2 5" id="KW-0812">Transmembrane</keyword>
<dbReference type="PANTHER" id="PTHR38480">
    <property type="entry name" value="SLR0254 PROTEIN"/>
    <property type="match status" value="1"/>
</dbReference>
<keyword evidence="8" id="KW-1185">Reference proteome</keyword>
<evidence type="ECO:0000256" key="2">
    <source>
        <dbReference type="ARBA" id="ARBA00022692"/>
    </source>
</evidence>
<dbReference type="RefSeq" id="WP_129002089.1">
    <property type="nucleotide sequence ID" value="NZ_SDHZ01000001.1"/>
</dbReference>
<gene>
    <name evidence="7" type="ORF">ESB13_05920</name>
</gene>
<organism evidence="7 8">
    <name type="scientific">Filimonas effusa</name>
    <dbReference type="NCBI Taxonomy" id="2508721"/>
    <lineage>
        <taxon>Bacteria</taxon>
        <taxon>Pseudomonadati</taxon>
        <taxon>Bacteroidota</taxon>
        <taxon>Chitinophagia</taxon>
        <taxon>Chitinophagales</taxon>
        <taxon>Chitinophagaceae</taxon>
        <taxon>Filimonas</taxon>
    </lineage>
</organism>
<dbReference type="AlphaFoldDB" id="A0A4Q1DCS0"/>
<dbReference type="PANTHER" id="PTHR38480:SF1">
    <property type="entry name" value="SLR0254 PROTEIN"/>
    <property type="match status" value="1"/>
</dbReference>
<feature type="domain" description="RDD" evidence="6">
    <location>
        <begin position="19"/>
        <end position="153"/>
    </location>
</feature>
<name>A0A4Q1DCS0_9BACT</name>